<evidence type="ECO:0008006" key="5">
    <source>
        <dbReference type="Google" id="ProtNLM"/>
    </source>
</evidence>
<protein>
    <recommendedName>
        <fullName evidence="5">Star</fullName>
    </recommendedName>
</protein>
<keyword evidence="2" id="KW-0812">Transmembrane</keyword>
<evidence type="ECO:0000256" key="1">
    <source>
        <dbReference type="SAM" id="MobiDB-lite"/>
    </source>
</evidence>
<gene>
    <name evidence="3" type="ORF">CHIRRI_LOCUS4933</name>
</gene>
<dbReference type="OrthoDB" id="6357215at2759"/>
<feature type="region of interest" description="Disordered" evidence="1">
    <location>
        <begin position="1"/>
        <end position="29"/>
    </location>
</feature>
<dbReference type="PANTHER" id="PTHR34009">
    <property type="entry name" value="PROTEIN STAR"/>
    <property type="match status" value="1"/>
</dbReference>
<feature type="transmembrane region" description="Helical" evidence="2">
    <location>
        <begin position="95"/>
        <end position="116"/>
    </location>
</feature>
<accession>A0A9N9RRE5</accession>
<evidence type="ECO:0000313" key="3">
    <source>
        <dbReference type="EMBL" id="CAG9802017.1"/>
    </source>
</evidence>
<dbReference type="Proteomes" id="UP001153620">
    <property type="component" value="Chromosome 2"/>
</dbReference>
<feature type="compositionally biased region" description="Basic residues" evidence="1">
    <location>
        <begin position="1"/>
        <end position="19"/>
    </location>
</feature>
<reference evidence="3" key="2">
    <citation type="submission" date="2022-10" db="EMBL/GenBank/DDBJ databases">
        <authorList>
            <consortium name="ENA_rothamsted_submissions"/>
            <consortium name="culmorum"/>
            <person name="King R."/>
        </authorList>
    </citation>
    <scope>NUCLEOTIDE SEQUENCE</scope>
</reference>
<dbReference type="PANTHER" id="PTHR34009:SF2">
    <property type="entry name" value="PROTEIN STAR"/>
    <property type="match status" value="1"/>
</dbReference>
<dbReference type="GO" id="GO:0016197">
    <property type="term" value="P:endosomal transport"/>
    <property type="evidence" value="ECO:0007669"/>
    <property type="project" value="TreeGrafter"/>
</dbReference>
<dbReference type="GO" id="GO:0005886">
    <property type="term" value="C:plasma membrane"/>
    <property type="evidence" value="ECO:0007669"/>
    <property type="project" value="TreeGrafter"/>
</dbReference>
<dbReference type="GO" id="GO:0006888">
    <property type="term" value="P:endoplasmic reticulum to Golgi vesicle-mediated transport"/>
    <property type="evidence" value="ECO:0007669"/>
    <property type="project" value="TreeGrafter"/>
</dbReference>
<dbReference type="EMBL" id="OU895878">
    <property type="protein sequence ID" value="CAG9802017.1"/>
    <property type="molecule type" value="Genomic_DNA"/>
</dbReference>
<sequence>MKITNKKNTIKSSKKRNRKMEKDNKSNETVAATKELKAAAVIDTNSKNIQTSPIVIKIEAPKDAIKPQQVKIDNKMRSNIESDLEKPTKSRLCQLFPIILFLVTFATVLSLLILYMDPSTEYRHQQFIRQNLTQDYDMVNTPQDNGELVWFVREVLMKKYPMLNLPKLPMDQFNFNSSSDLASIMSKFIGKDLFGNKKSGYYFQSLTGTNGKMIPAPWLTESLQWGGCIVEPDPLKYFQLRKLYAKRDETKIIHASLSPQKYPKEVTLHYEETESEVKVETMNDEPERIKCFPLYTILLALNRTQLDLLSLGCQGQELEILQTIPWDRISIEVISIHLVHFSHKIDYPLYASELIKYLEDLSYQLVWNHERNFVFKKVSSN</sequence>
<keyword evidence="4" id="KW-1185">Reference proteome</keyword>
<keyword evidence="2" id="KW-1133">Transmembrane helix</keyword>
<keyword evidence="2" id="KW-0472">Membrane</keyword>
<dbReference type="InterPro" id="IPR053202">
    <property type="entry name" value="EGF_Rcpt_Signaling_Reg"/>
</dbReference>
<evidence type="ECO:0000313" key="4">
    <source>
        <dbReference type="Proteomes" id="UP001153620"/>
    </source>
</evidence>
<dbReference type="AlphaFoldDB" id="A0A9N9RRE5"/>
<dbReference type="GO" id="GO:0005794">
    <property type="term" value="C:Golgi apparatus"/>
    <property type="evidence" value="ECO:0007669"/>
    <property type="project" value="TreeGrafter"/>
</dbReference>
<proteinExistence type="predicted"/>
<dbReference type="GO" id="GO:0005789">
    <property type="term" value="C:endoplasmic reticulum membrane"/>
    <property type="evidence" value="ECO:0007669"/>
    <property type="project" value="TreeGrafter"/>
</dbReference>
<evidence type="ECO:0000256" key="2">
    <source>
        <dbReference type="SAM" id="Phobius"/>
    </source>
</evidence>
<name>A0A9N9RRE5_9DIPT</name>
<organism evidence="3 4">
    <name type="scientific">Chironomus riparius</name>
    <dbReference type="NCBI Taxonomy" id="315576"/>
    <lineage>
        <taxon>Eukaryota</taxon>
        <taxon>Metazoa</taxon>
        <taxon>Ecdysozoa</taxon>
        <taxon>Arthropoda</taxon>
        <taxon>Hexapoda</taxon>
        <taxon>Insecta</taxon>
        <taxon>Pterygota</taxon>
        <taxon>Neoptera</taxon>
        <taxon>Endopterygota</taxon>
        <taxon>Diptera</taxon>
        <taxon>Nematocera</taxon>
        <taxon>Chironomoidea</taxon>
        <taxon>Chironomidae</taxon>
        <taxon>Chironominae</taxon>
        <taxon>Chironomus</taxon>
    </lineage>
</organism>
<reference evidence="3" key="1">
    <citation type="submission" date="2022-01" db="EMBL/GenBank/DDBJ databases">
        <authorList>
            <person name="King R."/>
        </authorList>
    </citation>
    <scope>NUCLEOTIDE SEQUENCE</scope>
</reference>
<dbReference type="GO" id="GO:0031902">
    <property type="term" value="C:late endosome membrane"/>
    <property type="evidence" value="ECO:0007669"/>
    <property type="project" value="TreeGrafter"/>
</dbReference>